<accession>A0A5N4CEH5</accession>
<feature type="compositionally biased region" description="Basic and acidic residues" evidence="1">
    <location>
        <begin position="260"/>
        <end position="277"/>
    </location>
</feature>
<proteinExistence type="predicted"/>
<feature type="compositionally biased region" description="Pro residues" evidence="1">
    <location>
        <begin position="553"/>
        <end position="565"/>
    </location>
</feature>
<feature type="region of interest" description="Disordered" evidence="1">
    <location>
        <begin position="460"/>
        <end position="598"/>
    </location>
</feature>
<feature type="region of interest" description="Disordered" evidence="1">
    <location>
        <begin position="21"/>
        <end position="52"/>
    </location>
</feature>
<gene>
    <name evidence="2" type="ORF">Cadr_000029878</name>
</gene>
<feature type="compositionally biased region" description="Basic and acidic residues" evidence="1">
    <location>
        <begin position="354"/>
        <end position="363"/>
    </location>
</feature>
<keyword evidence="3" id="KW-1185">Reference proteome</keyword>
<reference evidence="2 3" key="1">
    <citation type="journal article" date="2019" name="Mol. Ecol. Resour.">
        <title>Improving Illumina assemblies with Hi-C and long reads: an example with the North African dromedary.</title>
        <authorList>
            <person name="Elbers J.P."/>
            <person name="Rogers M.F."/>
            <person name="Perelman P.L."/>
            <person name="Proskuryakova A.A."/>
            <person name="Serdyukova N.A."/>
            <person name="Johnson W.E."/>
            <person name="Horin P."/>
            <person name="Corander J."/>
            <person name="Murphy D."/>
            <person name="Burger P.A."/>
        </authorList>
    </citation>
    <scope>NUCLEOTIDE SEQUENCE [LARGE SCALE GENOMIC DNA]</scope>
    <source>
        <strain evidence="2">Drom800</strain>
        <tissue evidence="2">Blood</tissue>
    </source>
</reference>
<organism evidence="2 3">
    <name type="scientific">Camelus dromedarius</name>
    <name type="common">Dromedary</name>
    <name type="synonym">Arabian camel</name>
    <dbReference type="NCBI Taxonomy" id="9838"/>
    <lineage>
        <taxon>Eukaryota</taxon>
        <taxon>Metazoa</taxon>
        <taxon>Chordata</taxon>
        <taxon>Craniata</taxon>
        <taxon>Vertebrata</taxon>
        <taxon>Euteleostomi</taxon>
        <taxon>Mammalia</taxon>
        <taxon>Eutheria</taxon>
        <taxon>Laurasiatheria</taxon>
        <taxon>Artiodactyla</taxon>
        <taxon>Tylopoda</taxon>
        <taxon>Camelidae</taxon>
        <taxon>Camelus</taxon>
    </lineage>
</organism>
<dbReference type="EMBL" id="JWIN03000028">
    <property type="protein sequence ID" value="KAB1256774.1"/>
    <property type="molecule type" value="Genomic_DNA"/>
</dbReference>
<sequence>MGIYLVHNQPPPPSLLSRHLTPHSTPLGLTGSKAGAGVAARSPVLPGPARSLRAREGDRPACQFGTRDRLGVSSEARHCVGSQKGHGCEPPAQTGALGLIKKCCLQQVGNLEAERVVIVDSHCGLAGRGINTLHCHREAGPWGLEMTLFLSFPLLALTSGSEDSQDRTYEGHLKRGLQKPLQFPTCLSVPQAWGGLASVKLLGSALGSPPLGGRRREKRRVSSQASKGTGPRRPVCKASLGQKGAGEAEEPLACARGIRQSRDVHLGKRPASREKTTGRGGRASAHGRPRPQCWAGGTCPGQHGLRWKEAFVSKAEQASHGTGSTHSPPIEQSAVPPQQLTGWGRTARRQGSWGERERRRAVELNRQSRSLAPAWPPPSATWSGGDWDAWHPEWTHSGNDRHGGFLKSCVCKWPVVLSAGRSWQTGTSNKTSREQAVARFGPAALQSHPESSLICTVFSNAPVTHSPPGEQGSTAKPRGPRQEQEDARPKPRAGAVVHYQEEMSHEPLRPREDEKPPGFCRDGVTLCTRGASQHKSTTNDGPLQSEVTASAPGPRPPAARPPRPLPSIAMEPPTRPLKPRARTAPPGTPHPEGPQTPT</sequence>
<comment type="caution">
    <text evidence="2">The sequence shown here is derived from an EMBL/GenBank/DDBJ whole genome shotgun (WGS) entry which is preliminary data.</text>
</comment>
<name>A0A5N4CEH5_CAMDR</name>
<feature type="compositionally biased region" description="Pro residues" evidence="1">
    <location>
        <begin position="586"/>
        <end position="598"/>
    </location>
</feature>
<feature type="region of interest" description="Disordered" evidence="1">
    <location>
        <begin position="314"/>
        <end position="386"/>
    </location>
</feature>
<feature type="compositionally biased region" description="Basic and acidic residues" evidence="1">
    <location>
        <begin position="499"/>
        <end position="516"/>
    </location>
</feature>
<feature type="compositionally biased region" description="Basic and acidic residues" evidence="1">
    <location>
        <begin position="480"/>
        <end position="489"/>
    </location>
</feature>
<feature type="compositionally biased region" description="Polar residues" evidence="1">
    <location>
        <begin position="530"/>
        <end position="548"/>
    </location>
</feature>
<evidence type="ECO:0000313" key="3">
    <source>
        <dbReference type="Proteomes" id="UP000299084"/>
    </source>
</evidence>
<evidence type="ECO:0000256" key="1">
    <source>
        <dbReference type="SAM" id="MobiDB-lite"/>
    </source>
</evidence>
<dbReference type="AlphaFoldDB" id="A0A5N4CEH5"/>
<evidence type="ECO:0000313" key="2">
    <source>
        <dbReference type="EMBL" id="KAB1256774.1"/>
    </source>
</evidence>
<dbReference type="Proteomes" id="UP000299084">
    <property type="component" value="Unassembled WGS sequence"/>
</dbReference>
<protein>
    <submittedName>
        <fullName evidence="2">Uncharacterized protein</fullName>
    </submittedName>
</protein>
<feature type="region of interest" description="Disordered" evidence="1">
    <location>
        <begin position="207"/>
        <end position="295"/>
    </location>
</feature>